<dbReference type="EMBL" id="LT629748">
    <property type="protein sequence ID" value="SDS23963.1"/>
    <property type="molecule type" value="Genomic_DNA"/>
</dbReference>
<sequence>MTNGGLPAQPYMLSRRVGVRIEWAGVFKAGHFYREYPAHSTPALSQAAASEASVRYPDLDLGLVSSRDPLAEHHPAPEASWAQAPEVFPGSALARDDGHAPAVDALVDDQSAQYSSLTS</sequence>
<keyword evidence="3" id="KW-1185">Reference proteome</keyword>
<evidence type="ECO:0000313" key="2">
    <source>
        <dbReference type="EMBL" id="SDS23963.1"/>
    </source>
</evidence>
<reference evidence="3" key="1">
    <citation type="submission" date="2016-10" db="EMBL/GenBank/DDBJ databases">
        <authorList>
            <person name="Varghese N."/>
            <person name="Submissions S."/>
        </authorList>
    </citation>
    <scope>NUCLEOTIDE SEQUENCE [LARGE SCALE GENOMIC DNA]</scope>
    <source>
        <strain evidence="3">2SM5</strain>
    </source>
</reference>
<organism evidence="2 3">
    <name type="scientific">Halopseudomonas litoralis</name>
    <dbReference type="NCBI Taxonomy" id="797277"/>
    <lineage>
        <taxon>Bacteria</taxon>
        <taxon>Pseudomonadati</taxon>
        <taxon>Pseudomonadota</taxon>
        <taxon>Gammaproteobacteria</taxon>
        <taxon>Pseudomonadales</taxon>
        <taxon>Pseudomonadaceae</taxon>
        <taxon>Halopseudomonas</taxon>
    </lineage>
</organism>
<proteinExistence type="predicted"/>
<protein>
    <submittedName>
        <fullName evidence="2">Uncharacterized protein</fullName>
    </submittedName>
</protein>
<accession>A0A1H1QKV2</accession>
<feature type="region of interest" description="Disordered" evidence="1">
    <location>
        <begin position="67"/>
        <end position="96"/>
    </location>
</feature>
<evidence type="ECO:0000256" key="1">
    <source>
        <dbReference type="SAM" id="MobiDB-lite"/>
    </source>
</evidence>
<dbReference type="AlphaFoldDB" id="A0A1H1QKV2"/>
<dbReference type="Proteomes" id="UP000243426">
    <property type="component" value="Chromosome I"/>
</dbReference>
<gene>
    <name evidence="2" type="ORF">SAMN05216198_1511</name>
</gene>
<name>A0A1H1QKV2_9GAMM</name>
<evidence type="ECO:0000313" key="3">
    <source>
        <dbReference type="Proteomes" id="UP000243426"/>
    </source>
</evidence>